<evidence type="ECO:0000313" key="3">
    <source>
        <dbReference type="EMBL" id="CAD8737303.1"/>
    </source>
</evidence>
<feature type="transmembrane region" description="Helical" evidence="2">
    <location>
        <begin position="262"/>
        <end position="283"/>
    </location>
</feature>
<accession>A0A6U4NLM7</accession>
<feature type="compositionally biased region" description="Basic and acidic residues" evidence="1">
    <location>
        <begin position="12"/>
        <end position="32"/>
    </location>
</feature>
<feature type="transmembrane region" description="Helical" evidence="2">
    <location>
        <begin position="178"/>
        <end position="197"/>
    </location>
</feature>
<evidence type="ECO:0000256" key="1">
    <source>
        <dbReference type="SAM" id="MobiDB-lite"/>
    </source>
</evidence>
<evidence type="ECO:0000256" key="2">
    <source>
        <dbReference type="SAM" id="Phobius"/>
    </source>
</evidence>
<dbReference type="AlphaFoldDB" id="A0A6U4NLM7"/>
<gene>
    <name evidence="4" type="ORF">HAND00432_LOCUS15075</name>
    <name evidence="3" type="ORF">HAND1043_LOCUS3795</name>
</gene>
<name>A0A6U4NLM7_HEMAN</name>
<feature type="transmembrane region" description="Helical" evidence="2">
    <location>
        <begin position="203"/>
        <end position="226"/>
    </location>
</feature>
<feature type="region of interest" description="Disordered" evidence="1">
    <location>
        <begin position="12"/>
        <end position="43"/>
    </location>
</feature>
<evidence type="ECO:0008006" key="5">
    <source>
        <dbReference type="Google" id="ProtNLM"/>
    </source>
</evidence>
<protein>
    <recommendedName>
        <fullName evidence="5">SAM domain-containing protein</fullName>
    </recommendedName>
</protein>
<dbReference type="EMBL" id="HBFK01006323">
    <property type="protein sequence ID" value="CAD8737303.1"/>
    <property type="molecule type" value="Transcribed_RNA"/>
</dbReference>
<evidence type="ECO:0000313" key="4">
    <source>
        <dbReference type="EMBL" id="CAD8961357.1"/>
    </source>
</evidence>
<feature type="transmembrane region" description="Helical" evidence="2">
    <location>
        <begin position="303"/>
        <end position="326"/>
    </location>
</feature>
<dbReference type="EMBL" id="HBFX01024747">
    <property type="protein sequence ID" value="CAD8961357.1"/>
    <property type="molecule type" value="Transcribed_RNA"/>
</dbReference>
<keyword evidence="2" id="KW-0472">Membrane</keyword>
<keyword evidence="2" id="KW-1133">Transmembrane helix</keyword>
<sequence length="450" mass="48298">MAAAAVALRRVADEHGHVTSHDEDGGKNEGAEAHPPSHPHIPIRSWDCARVEAWLSRRGDVPKAVVAAVKAAELDGWEILELGAKGWEELGLSSRVAQAKLVAAIKRYGTEDVQASNSSGTAESSKGKYTKAGKRATVKLIYKRTPEGGAEHTDDWLPAIVNANADPSNTKQHILRFLGMYNVVDLLAFTISISFLLSAEPAVTWYALFLHSLLVVSSFQTGIGLLASTVLYNTTSCVSDANIPLFAKQTATIAQIKLVNDYSIFGFLGMIIACAWTAISLGVGEALPLAVDTSEPDFQKASVEYLAFFVARLVFVFAAPFGFFFYRSWGHRSSFLVNISMTTHAAMFGGLMGDVEVLPPGEEPGWAIRASLAECDEFCCGQITLRMEDPVRFREALHEHYSSQASAEARPVPHAEVSPLTPLLGDAVAALLAAGKGGKKAPVVTKMALG</sequence>
<reference evidence="3" key="1">
    <citation type="submission" date="2021-01" db="EMBL/GenBank/DDBJ databases">
        <authorList>
            <person name="Corre E."/>
            <person name="Pelletier E."/>
            <person name="Niang G."/>
            <person name="Scheremetjew M."/>
            <person name="Finn R."/>
            <person name="Kale V."/>
            <person name="Holt S."/>
            <person name="Cochrane G."/>
            <person name="Meng A."/>
            <person name="Brown T."/>
            <person name="Cohen L."/>
        </authorList>
    </citation>
    <scope>NUCLEOTIDE SEQUENCE</scope>
    <source>
        <strain evidence="3">CCMP441</strain>
        <strain evidence="4">CCMP644</strain>
    </source>
</reference>
<dbReference type="InterPro" id="IPR013761">
    <property type="entry name" value="SAM/pointed_sf"/>
</dbReference>
<proteinExistence type="predicted"/>
<dbReference type="Gene3D" id="1.10.150.50">
    <property type="entry name" value="Transcription Factor, Ets-1"/>
    <property type="match status" value="1"/>
</dbReference>
<keyword evidence="2" id="KW-0812">Transmembrane</keyword>
<organism evidence="3">
    <name type="scientific">Hemiselmis andersenii</name>
    <name type="common">Cryptophyte alga</name>
    <dbReference type="NCBI Taxonomy" id="464988"/>
    <lineage>
        <taxon>Eukaryota</taxon>
        <taxon>Cryptophyceae</taxon>
        <taxon>Cryptomonadales</taxon>
        <taxon>Hemiselmidaceae</taxon>
        <taxon>Hemiselmis</taxon>
    </lineage>
</organism>